<name>A0A5S5CBK9_9BACL</name>
<dbReference type="OrthoDB" id="5880027at2"/>
<evidence type="ECO:0000313" key="1">
    <source>
        <dbReference type="EMBL" id="TYP75383.1"/>
    </source>
</evidence>
<proteinExistence type="predicted"/>
<keyword evidence="2" id="KW-1185">Reference proteome</keyword>
<organism evidence="1 2">
    <name type="scientific">Paenibacillus methanolicus</name>
    <dbReference type="NCBI Taxonomy" id="582686"/>
    <lineage>
        <taxon>Bacteria</taxon>
        <taxon>Bacillati</taxon>
        <taxon>Bacillota</taxon>
        <taxon>Bacilli</taxon>
        <taxon>Bacillales</taxon>
        <taxon>Paenibacillaceae</taxon>
        <taxon>Paenibacillus</taxon>
    </lineage>
</organism>
<comment type="caution">
    <text evidence="1">The sequence shown here is derived from an EMBL/GenBank/DDBJ whole genome shotgun (WGS) entry which is preliminary data.</text>
</comment>
<dbReference type="AlphaFoldDB" id="A0A5S5CBK9"/>
<reference evidence="1 2" key="1">
    <citation type="submission" date="2019-07" db="EMBL/GenBank/DDBJ databases">
        <title>Genomic Encyclopedia of Type Strains, Phase III (KMG-III): the genomes of soil and plant-associated and newly described type strains.</title>
        <authorList>
            <person name="Whitman W."/>
        </authorList>
    </citation>
    <scope>NUCLEOTIDE SEQUENCE [LARGE SCALE GENOMIC DNA]</scope>
    <source>
        <strain evidence="1 2">BL24</strain>
    </source>
</reference>
<dbReference type="Proteomes" id="UP000323257">
    <property type="component" value="Unassembled WGS sequence"/>
</dbReference>
<gene>
    <name evidence="1" type="ORF">BCM02_10459</name>
</gene>
<accession>A0A5S5CBK9</accession>
<sequence length="110" mass="11896">MGNRPGGPGGYDPVQIHNSTPYTVFGRVEYASIFCSDDNYSVESGNTWRASGRGVCLVTRITATVRTPSGNIEAEPYTSSGTSFSQFAVIQVGVNRFQVTRVVSAAKKRR</sequence>
<evidence type="ECO:0000313" key="2">
    <source>
        <dbReference type="Proteomes" id="UP000323257"/>
    </source>
</evidence>
<dbReference type="EMBL" id="VNHS01000004">
    <property type="protein sequence ID" value="TYP75383.1"/>
    <property type="molecule type" value="Genomic_DNA"/>
</dbReference>
<protein>
    <submittedName>
        <fullName evidence="1">Uncharacterized protein</fullName>
    </submittedName>
</protein>